<evidence type="ECO:0000313" key="7">
    <source>
        <dbReference type="Proteomes" id="UP000195273"/>
    </source>
</evidence>
<dbReference type="AlphaFoldDB" id="A0A1Y0EGV3"/>
<evidence type="ECO:0000256" key="2">
    <source>
        <dbReference type="ARBA" id="ARBA00022908"/>
    </source>
</evidence>
<sequence>MGKNIPPYVSRERTRHGRVNWYFRRDHGKRIRLPDLLDPGFDAAYMDALKGVEPAPRYRQADPKSLEWLIDRYRRSTAFADLAKATQKQRNNILKHVIESAGAAPYAAVTKATIAKGVEKRAKTPAQAENFRKAMSGLFNWAVEMDFVTENPTLGVKTPKTGKGGGFAVWTDEDVERYHARWPHGTKERVWIDVLLYTGLRRGDAVQIGRQHIREGWATLKTEKTGTEVTIPILAPLKASLDAGPTGDMHFIVGASGKPLTKESFGNMFRDACREAGVEKSAHGLRKIAATRAAEAGATVNELEAMFGWEGGKMAIHYTKSANRKKLAIRGWSR</sequence>
<dbReference type="OrthoDB" id="7510934at2"/>
<evidence type="ECO:0000256" key="3">
    <source>
        <dbReference type="ARBA" id="ARBA00023125"/>
    </source>
</evidence>
<dbReference type="Gene3D" id="1.10.150.130">
    <property type="match status" value="1"/>
</dbReference>
<dbReference type="GO" id="GO:0003677">
    <property type="term" value="F:DNA binding"/>
    <property type="evidence" value="ECO:0007669"/>
    <property type="project" value="UniProtKB-KW"/>
</dbReference>
<dbReference type="PROSITE" id="PS51898">
    <property type="entry name" value="TYR_RECOMBINASE"/>
    <property type="match status" value="1"/>
</dbReference>
<dbReference type="PANTHER" id="PTHR30349">
    <property type="entry name" value="PHAGE INTEGRASE-RELATED"/>
    <property type="match status" value="1"/>
</dbReference>
<evidence type="ECO:0000256" key="4">
    <source>
        <dbReference type="ARBA" id="ARBA00023172"/>
    </source>
</evidence>
<name>A0A1Y0EGV3_9RHOB</name>
<reference evidence="6 7" key="1">
    <citation type="submission" date="2017-05" db="EMBL/GenBank/DDBJ databases">
        <title>Genome Sequence of Loktanella vestfoldensis Strain SMR4r Isolated from a Culture of the Diatom Skeletonema marinoi.</title>
        <authorList>
            <person name="Topel M."/>
            <person name="Pinder M.I.M."/>
            <person name="Johansson O.N."/>
            <person name="Kourtchenko O."/>
            <person name="Godhe A."/>
            <person name="Clarke A.K."/>
        </authorList>
    </citation>
    <scope>NUCLEOTIDE SEQUENCE [LARGE SCALE GENOMIC DNA]</scope>
    <source>
        <strain evidence="6 7">SMR4r</strain>
    </source>
</reference>
<protein>
    <submittedName>
        <fullName evidence="6">Site-specific tyrosine recombinase XerC</fullName>
    </submittedName>
</protein>
<dbReference type="Gene3D" id="1.10.443.10">
    <property type="entry name" value="Intergrase catalytic core"/>
    <property type="match status" value="1"/>
</dbReference>
<dbReference type="InterPro" id="IPR010998">
    <property type="entry name" value="Integrase_recombinase_N"/>
</dbReference>
<keyword evidence="4" id="KW-0233">DNA recombination</keyword>
<dbReference type="InterPro" id="IPR050090">
    <property type="entry name" value="Tyrosine_recombinase_XerCD"/>
</dbReference>
<evidence type="ECO:0000259" key="5">
    <source>
        <dbReference type="PROSITE" id="PS51898"/>
    </source>
</evidence>
<comment type="similarity">
    <text evidence="1">Belongs to the 'phage' integrase family.</text>
</comment>
<feature type="domain" description="Tyr recombinase" evidence="5">
    <location>
        <begin position="165"/>
        <end position="331"/>
    </location>
</feature>
<dbReference type="Proteomes" id="UP000195273">
    <property type="component" value="Chromosome"/>
</dbReference>
<keyword evidence="7" id="KW-1185">Reference proteome</keyword>
<proteinExistence type="inferred from homology"/>
<dbReference type="KEGG" id="lvs:LOKVESSMR4R_03378"/>
<dbReference type="InterPro" id="IPR002104">
    <property type="entry name" value="Integrase_catalytic"/>
</dbReference>
<keyword evidence="2" id="KW-0229">DNA integration</keyword>
<dbReference type="InterPro" id="IPR011010">
    <property type="entry name" value="DNA_brk_join_enz"/>
</dbReference>
<dbReference type="EMBL" id="CP021431">
    <property type="protein sequence ID" value="ARU02650.1"/>
    <property type="molecule type" value="Genomic_DNA"/>
</dbReference>
<accession>A0A1Y0EGV3</accession>
<keyword evidence="3" id="KW-0238">DNA-binding</keyword>
<evidence type="ECO:0000256" key="1">
    <source>
        <dbReference type="ARBA" id="ARBA00008857"/>
    </source>
</evidence>
<dbReference type="SUPFAM" id="SSF56349">
    <property type="entry name" value="DNA breaking-rejoining enzymes"/>
    <property type="match status" value="1"/>
</dbReference>
<dbReference type="GO" id="GO:0006310">
    <property type="term" value="P:DNA recombination"/>
    <property type="evidence" value="ECO:0007669"/>
    <property type="project" value="UniProtKB-KW"/>
</dbReference>
<dbReference type="PANTHER" id="PTHR30349:SF64">
    <property type="entry name" value="PROPHAGE INTEGRASE INTD-RELATED"/>
    <property type="match status" value="1"/>
</dbReference>
<dbReference type="GO" id="GO:0015074">
    <property type="term" value="P:DNA integration"/>
    <property type="evidence" value="ECO:0007669"/>
    <property type="project" value="UniProtKB-KW"/>
</dbReference>
<gene>
    <name evidence="6" type="ORF">LOKVESSMR4R_03378</name>
</gene>
<dbReference type="Pfam" id="PF00589">
    <property type="entry name" value="Phage_integrase"/>
    <property type="match status" value="1"/>
</dbReference>
<organism evidence="6 7">
    <name type="scientific">Yoonia vestfoldensis</name>
    <dbReference type="NCBI Taxonomy" id="245188"/>
    <lineage>
        <taxon>Bacteria</taxon>
        <taxon>Pseudomonadati</taxon>
        <taxon>Pseudomonadota</taxon>
        <taxon>Alphaproteobacteria</taxon>
        <taxon>Rhodobacterales</taxon>
        <taxon>Paracoccaceae</taxon>
        <taxon>Yoonia</taxon>
    </lineage>
</organism>
<dbReference type="RefSeq" id="WP_087210964.1">
    <property type="nucleotide sequence ID" value="NZ_CP021431.1"/>
</dbReference>
<evidence type="ECO:0000313" key="6">
    <source>
        <dbReference type="EMBL" id="ARU02650.1"/>
    </source>
</evidence>
<dbReference type="InterPro" id="IPR013762">
    <property type="entry name" value="Integrase-like_cat_sf"/>
</dbReference>